<keyword evidence="7 17" id="KW-0808">Transferase</keyword>
<feature type="binding site" evidence="17">
    <location>
        <position position="66"/>
    </location>
    <ligand>
        <name>Mg(2+)</name>
        <dbReference type="ChEBI" id="CHEBI:18420"/>
        <label>2</label>
    </ligand>
</feature>
<feature type="transmembrane region" description="Helical" evidence="17">
    <location>
        <begin position="51"/>
        <end position="68"/>
    </location>
</feature>
<comment type="catalytic activity">
    <reaction evidence="13 17">
        <text>1,2-di-(9Z-octadecenoyl)-sn-glycero-3-cytidine-5'-diphosphate + 1D-myo-inositol 3-phosphate = 1,2-di-(9Z-octadecenoyl)-sn-glycero-3-phospho-(1D-myo-inositol-3-phosphate) + CMP + H(+)</text>
        <dbReference type="Rhea" id="RHEA:61216"/>
        <dbReference type="ChEBI" id="CHEBI:15378"/>
        <dbReference type="ChEBI" id="CHEBI:58401"/>
        <dbReference type="ChEBI" id="CHEBI:60377"/>
        <dbReference type="ChEBI" id="CHEBI:85356"/>
        <dbReference type="ChEBI" id="CHEBI:144472"/>
    </reaction>
</comment>
<evidence type="ECO:0000256" key="9">
    <source>
        <dbReference type="ARBA" id="ARBA00022723"/>
    </source>
</evidence>
<comment type="catalytic activity">
    <reaction evidence="16 17">
        <text>a CDP-1,2-diacyl-sn-glycerol + 1D-myo-inositol 3-phosphate = a 1,2-diacyl-sn-glycero-3-phospho-(1D-myo-inositol-3-phosphate) + CMP + H(+)</text>
        <dbReference type="Rhea" id="RHEA:60504"/>
        <dbReference type="ChEBI" id="CHEBI:15378"/>
        <dbReference type="ChEBI" id="CHEBI:58088"/>
        <dbReference type="ChEBI" id="CHEBI:58332"/>
        <dbReference type="ChEBI" id="CHEBI:58401"/>
        <dbReference type="ChEBI" id="CHEBI:60377"/>
    </reaction>
</comment>
<evidence type="ECO:0000256" key="1">
    <source>
        <dbReference type="ARBA" id="ARBA00004651"/>
    </source>
</evidence>
<evidence type="ECO:0000256" key="18">
    <source>
        <dbReference type="RuleBase" id="RU003750"/>
    </source>
</evidence>
<evidence type="ECO:0000256" key="4">
    <source>
        <dbReference type="ARBA" id="ARBA00010441"/>
    </source>
</evidence>
<dbReference type="InterPro" id="IPR048254">
    <property type="entry name" value="CDP_ALCOHOL_P_TRANSF_CS"/>
</dbReference>
<comment type="caution">
    <text evidence="17">Lacks conserved residue(s) required for the propagation of feature annotation.</text>
</comment>
<keyword evidence="17" id="KW-0443">Lipid metabolism</keyword>
<evidence type="ECO:0000256" key="13">
    <source>
        <dbReference type="ARBA" id="ARBA00023935"/>
    </source>
</evidence>
<accession>A0ABV3NBY8</accession>
<evidence type="ECO:0000256" key="12">
    <source>
        <dbReference type="ARBA" id="ARBA00023136"/>
    </source>
</evidence>
<dbReference type="Pfam" id="PF01066">
    <property type="entry name" value="CDP-OH_P_transf"/>
    <property type="match status" value="1"/>
</dbReference>
<keyword evidence="12 17" id="KW-0472">Membrane</keyword>
<comment type="function">
    <text evidence="17">Catalyzes the conjugation of the 1'-hydroxyl group of D-myo-inositol-3-phosphate (also named L-myo-inositol-1-phosphate) with a lipid tail of cytidine diphosphate diacylglycerol (CDP-DAG), forming phosphatidylinositol phosphate (PIP) and CMP. PIP is a precursor of phosphatidylinositol (PI) which is an essential lipid required for cell wall formation.</text>
</comment>
<feature type="binding site" evidence="17">
    <location>
        <position position="91"/>
    </location>
    <ligand>
        <name>Mg(2+)</name>
        <dbReference type="ChEBI" id="CHEBI:18420"/>
        <label>2</label>
    </ligand>
</feature>
<feature type="binding site" evidence="17">
    <location>
        <position position="69"/>
    </location>
    <ligand>
        <name>Mg(2+)</name>
        <dbReference type="ChEBI" id="CHEBI:18420"/>
        <label>1</label>
    </ligand>
</feature>
<feature type="transmembrane region" description="Helical" evidence="17">
    <location>
        <begin position="20"/>
        <end position="45"/>
    </location>
</feature>
<evidence type="ECO:0000256" key="10">
    <source>
        <dbReference type="ARBA" id="ARBA00022842"/>
    </source>
</evidence>
<feature type="binding site" evidence="17">
    <location>
        <position position="87"/>
    </location>
    <ligand>
        <name>Mg(2+)</name>
        <dbReference type="ChEBI" id="CHEBI:18420"/>
        <label>1</label>
    </ligand>
</feature>
<evidence type="ECO:0000313" key="20">
    <source>
        <dbReference type="Proteomes" id="UP001555100"/>
    </source>
</evidence>
<feature type="binding site" evidence="17">
    <location>
        <position position="87"/>
    </location>
    <ligand>
        <name>Mg(2+)</name>
        <dbReference type="ChEBI" id="CHEBI:18420"/>
        <label>2</label>
    </ligand>
</feature>
<proteinExistence type="inferred from homology"/>
<organism evidence="19 20">
    <name type="scientific">Trueperella pyogenes</name>
    <dbReference type="NCBI Taxonomy" id="1661"/>
    <lineage>
        <taxon>Bacteria</taxon>
        <taxon>Bacillati</taxon>
        <taxon>Actinomycetota</taxon>
        <taxon>Actinomycetes</taxon>
        <taxon>Actinomycetales</taxon>
        <taxon>Actinomycetaceae</taxon>
        <taxon>Trueperella</taxon>
    </lineage>
</organism>
<keyword evidence="8 17" id="KW-0812">Transmembrane</keyword>
<protein>
    <recommendedName>
        <fullName evidence="14 17">Phosphatidylinositol phosphate synthase</fullName>
        <shortName evidence="17">PIP synthase</shortName>
        <ecNumber evidence="17">2.7.8.-</ecNumber>
    </recommendedName>
    <alternativeName>
        <fullName evidence="15 17">CDP-diacylglycerol--D-myo-inositol-3-phosphate 3-phosphatidyltransferase</fullName>
    </alternativeName>
</protein>
<comment type="subunit">
    <text evidence="5 17">Homodimer.</text>
</comment>
<evidence type="ECO:0000256" key="15">
    <source>
        <dbReference type="ARBA" id="ARBA00033137"/>
    </source>
</evidence>
<keyword evidence="11 17" id="KW-1133">Transmembrane helix</keyword>
<evidence type="ECO:0000256" key="11">
    <source>
        <dbReference type="ARBA" id="ARBA00022989"/>
    </source>
</evidence>
<keyword evidence="17" id="KW-0594">Phospholipid biosynthesis</keyword>
<evidence type="ECO:0000313" key="19">
    <source>
        <dbReference type="EMBL" id="MEW6954737.1"/>
    </source>
</evidence>
<comment type="caution">
    <text evidence="19">The sequence shown here is derived from an EMBL/GenBank/DDBJ whole genome shotgun (WGS) entry which is preliminary data.</text>
</comment>
<dbReference type="HAMAP" id="MF_02241">
    <property type="entry name" value="PIP_synthase"/>
    <property type="match status" value="1"/>
</dbReference>
<feature type="transmembrane region" description="Helical" evidence="17">
    <location>
        <begin position="181"/>
        <end position="199"/>
    </location>
</feature>
<dbReference type="InterPro" id="IPR000462">
    <property type="entry name" value="CDP-OH_P_trans"/>
</dbReference>
<name>A0ABV3NBY8_9ACTO</name>
<dbReference type="InterPro" id="IPR043130">
    <property type="entry name" value="CDP-OH_PTrfase_TM_dom"/>
</dbReference>
<comment type="subcellular location">
    <subcellularLocation>
        <location evidence="1 17">Cell membrane</location>
        <topology evidence="1 17">Multi-pass membrane protein</topology>
    </subcellularLocation>
</comment>
<evidence type="ECO:0000256" key="14">
    <source>
        <dbReference type="ARBA" id="ARBA00024082"/>
    </source>
</evidence>
<keyword evidence="6 17" id="KW-1003">Cell membrane</keyword>
<feature type="binding site" evidence="17">
    <location>
        <position position="80"/>
    </location>
    <ligand>
        <name>a CDP-1,2-diacyl-sn-glycerol</name>
        <dbReference type="ChEBI" id="CHEBI:58332"/>
    </ligand>
</feature>
<keyword evidence="17" id="KW-1208">Phospholipid metabolism</keyword>
<dbReference type="EMBL" id="JBAGNM010000005">
    <property type="protein sequence ID" value="MEW6954737.1"/>
    <property type="molecule type" value="Genomic_DNA"/>
</dbReference>
<feature type="binding site" evidence="17">
    <location>
        <begin position="29"/>
        <end position="32"/>
    </location>
    <ligand>
        <name>a CDP-1,2-diacyl-sn-glycerol</name>
        <dbReference type="ChEBI" id="CHEBI:58332"/>
    </ligand>
</feature>
<dbReference type="Proteomes" id="UP001555100">
    <property type="component" value="Unassembled WGS sequence"/>
</dbReference>
<evidence type="ECO:0000256" key="3">
    <source>
        <dbReference type="ARBA" id="ARBA00005189"/>
    </source>
</evidence>
<evidence type="ECO:0000256" key="6">
    <source>
        <dbReference type="ARBA" id="ARBA00022475"/>
    </source>
</evidence>
<feature type="active site" description="Proton acceptor" evidence="17">
    <location>
        <position position="91"/>
    </location>
</feature>
<dbReference type="Gene3D" id="1.20.120.1760">
    <property type="match status" value="1"/>
</dbReference>
<dbReference type="RefSeq" id="WP_126714764.1">
    <property type="nucleotide sequence ID" value="NZ_CP033902.1"/>
</dbReference>
<keyword evidence="17" id="KW-0444">Lipid biosynthesis</keyword>
<evidence type="ECO:0000256" key="17">
    <source>
        <dbReference type="HAMAP-Rule" id="MF_02241"/>
    </source>
</evidence>
<dbReference type="InterPro" id="IPR044268">
    <property type="entry name" value="PIP_synthase_PgsA1"/>
</dbReference>
<reference evidence="19 20" key="1">
    <citation type="submission" date="2024-01" db="EMBL/GenBank/DDBJ databases">
        <title>Genomic analysis and antimicrobial resistance profiles of Trueperella pyogenes isolated from domestic and wild animals.</title>
        <authorList>
            <person name="Magossi G."/>
            <person name="Gzyl K.E."/>
            <person name="Holman D.B."/>
            <person name="Amat S."/>
        </authorList>
    </citation>
    <scope>NUCLEOTIDE SEQUENCE [LARGE SCALE GENOMIC DNA]</scope>
    <source>
        <strain evidence="19 20">1494</strain>
    </source>
</reference>
<feature type="transmembrane region" description="Helical" evidence="17">
    <location>
        <begin position="114"/>
        <end position="135"/>
    </location>
</feature>
<dbReference type="NCBIfam" id="NF045883">
    <property type="entry name" value="PIPSynth"/>
    <property type="match status" value="1"/>
</dbReference>
<keyword evidence="9 17" id="KW-0479">Metal-binding</keyword>
<evidence type="ECO:0000256" key="5">
    <source>
        <dbReference type="ARBA" id="ARBA00011738"/>
    </source>
</evidence>
<dbReference type="EC" id="2.7.8.-" evidence="17"/>
<keyword evidence="10 17" id="KW-0460">Magnesium</keyword>
<evidence type="ECO:0000256" key="16">
    <source>
        <dbReference type="ARBA" id="ARBA00048865"/>
    </source>
</evidence>
<comment type="cofactor">
    <cofactor evidence="17">
        <name>Mg(2+)</name>
        <dbReference type="ChEBI" id="CHEBI:18420"/>
    </cofactor>
    <text evidence="17">Contains a di-nuclear catalytic Mg(2+) center.</text>
</comment>
<feature type="binding site" evidence="17">
    <location>
        <position position="66"/>
    </location>
    <ligand>
        <name>Mg(2+)</name>
        <dbReference type="ChEBI" id="CHEBI:18420"/>
        <label>1</label>
    </ligand>
</feature>
<dbReference type="PROSITE" id="PS00379">
    <property type="entry name" value="CDP_ALCOHOL_P_TRANSF"/>
    <property type="match status" value="1"/>
</dbReference>
<feature type="transmembrane region" description="Helical" evidence="17">
    <location>
        <begin position="156"/>
        <end position="175"/>
    </location>
</feature>
<comment type="pathway">
    <text evidence="3">Lipid metabolism.</text>
</comment>
<feature type="binding site" evidence="17">
    <location>
        <position position="74"/>
    </location>
    <ligand>
        <name>a CDP-1,2-diacyl-sn-glycerol</name>
        <dbReference type="ChEBI" id="CHEBI:58332"/>
    </ligand>
</feature>
<feature type="binding site" evidence="17">
    <location>
        <position position="70"/>
    </location>
    <ligand>
        <name>a CDP-1,2-diacyl-sn-glycerol</name>
        <dbReference type="ChEBI" id="CHEBI:58332"/>
    </ligand>
</feature>
<dbReference type="GO" id="GO:0016740">
    <property type="term" value="F:transferase activity"/>
    <property type="evidence" value="ECO:0007669"/>
    <property type="project" value="UniProtKB-KW"/>
</dbReference>
<gene>
    <name evidence="19" type="ORF">V3M73_06830</name>
</gene>
<keyword evidence="20" id="KW-1185">Reference proteome</keyword>
<evidence type="ECO:0000256" key="7">
    <source>
        <dbReference type="ARBA" id="ARBA00022679"/>
    </source>
</evidence>
<sequence>MLSRSGRPLATVLFGPIAQLLVRLGISPNVVTIVGGVASSVAALVLLPMNYLLTGAFVVTALVIFDNLDGQMARLTNSTTKFGAFLDSTMDRLSDGAIFAALAMWGLFHADEPMKTSVVLGAIAAGLIGGIVPYARARAEGVGYSASVGLAERADRLIFGLILVLATGFGASHWFMAVGLWLLAAAALFTVAQRVIYVYKRMKEAGDA</sequence>
<evidence type="ECO:0000256" key="8">
    <source>
        <dbReference type="ARBA" id="ARBA00022692"/>
    </source>
</evidence>
<comment type="pathway">
    <text evidence="2 17">Phospholipid metabolism; phosphatidylinositol phosphate biosynthesis.</text>
</comment>
<comment type="similarity">
    <text evidence="4 17 18">Belongs to the CDP-alcohol phosphatidyltransferase class-I family.</text>
</comment>
<evidence type="ECO:0000256" key="2">
    <source>
        <dbReference type="ARBA" id="ARBA00004805"/>
    </source>
</evidence>